<keyword evidence="2" id="KW-1185">Reference proteome</keyword>
<dbReference type="EMBL" id="JAINZZ010000020">
    <property type="protein sequence ID" value="MBY8879463.1"/>
    <property type="molecule type" value="Genomic_DNA"/>
</dbReference>
<accession>A0ABS7Q8J2</accession>
<sequence length="204" mass="22261">MKDLEKELTSTLDEAGLPAIVHLVCRERPLEIKKDVREAIVEETLTRVRNRAWGSAVTQLERPWAATPQLALTVRVFEAPAEAGTSVVVEDGFELSGHLEDVEGQVLAVLNDEQKVKQAEARPTILLVDIARTGMSWMRSPMSWAPRLAELLPDDTPFVGVGVMLQTLDNADVPISFALRANADAADLDAAKKLAVDLGLTLTE</sequence>
<evidence type="ECO:0000313" key="2">
    <source>
        <dbReference type="Proteomes" id="UP000778578"/>
    </source>
</evidence>
<organism evidence="1 2">
    <name type="scientific">Actinacidiphila acidipaludis</name>
    <dbReference type="NCBI Taxonomy" id="2873382"/>
    <lineage>
        <taxon>Bacteria</taxon>
        <taxon>Bacillati</taxon>
        <taxon>Actinomycetota</taxon>
        <taxon>Actinomycetes</taxon>
        <taxon>Kitasatosporales</taxon>
        <taxon>Streptomycetaceae</taxon>
        <taxon>Actinacidiphila</taxon>
    </lineage>
</organism>
<evidence type="ECO:0000313" key="1">
    <source>
        <dbReference type="EMBL" id="MBY8879463.1"/>
    </source>
</evidence>
<name>A0ABS7Q8J2_9ACTN</name>
<reference evidence="1 2" key="1">
    <citation type="submission" date="2021-08" db="EMBL/GenBank/DDBJ databases">
        <title>WGS of actinomycetes from Thailand.</title>
        <authorList>
            <person name="Thawai C."/>
        </authorList>
    </citation>
    <scope>NUCLEOTIDE SEQUENCE [LARGE SCALE GENOMIC DNA]</scope>
    <source>
        <strain evidence="1 2">PLK6-54</strain>
    </source>
</reference>
<protein>
    <submittedName>
        <fullName evidence="1">Uncharacterized protein</fullName>
    </submittedName>
</protein>
<gene>
    <name evidence="1" type="ORF">K7862_17735</name>
</gene>
<comment type="caution">
    <text evidence="1">The sequence shown here is derived from an EMBL/GenBank/DDBJ whole genome shotgun (WGS) entry which is preliminary data.</text>
</comment>
<proteinExistence type="predicted"/>
<dbReference type="Proteomes" id="UP000778578">
    <property type="component" value="Unassembled WGS sequence"/>
</dbReference>